<reference evidence="8" key="1">
    <citation type="submission" date="2009-10" db="EMBL/GenBank/DDBJ databases">
        <title>Diversity of trophic interactions inside an arsenic-rich microbial ecosystem.</title>
        <authorList>
            <person name="Bertin P.N."/>
            <person name="Heinrich-Salmeron A."/>
            <person name="Pelletier E."/>
            <person name="Goulhen-Chollet F."/>
            <person name="Arsene-Ploetze F."/>
            <person name="Gallien S."/>
            <person name="Calteau A."/>
            <person name="Vallenet D."/>
            <person name="Casiot C."/>
            <person name="Chane-Woon-Ming B."/>
            <person name="Giloteaux L."/>
            <person name="Barakat M."/>
            <person name="Bonnefoy V."/>
            <person name="Bruneel O."/>
            <person name="Chandler M."/>
            <person name="Cleiss J."/>
            <person name="Duran R."/>
            <person name="Elbaz-Poulichet F."/>
            <person name="Fonknechten N."/>
            <person name="Lauga B."/>
            <person name="Mornico D."/>
            <person name="Ortet P."/>
            <person name="Schaeffer C."/>
            <person name="Siguier P."/>
            <person name="Alexander Thil Smith A."/>
            <person name="Van Dorsselaer A."/>
            <person name="Weissenbach J."/>
            <person name="Medigue C."/>
            <person name="Le Paslier D."/>
        </authorList>
    </citation>
    <scope>NUCLEOTIDE SEQUENCE</scope>
</reference>
<dbReference type="InterPro" id="IPR025166">
    <property type="entry name" value="Integrase_DNA_bind_dom"/>
</dbReference>
<dbReference type="InterPro" id="IPR053876">
    <property type="entry name" value="Phage_int_M"/>
</dbReference>
<dbReference type="Pfam" id="PF00589">
    <property type="entry name" value="Phage_integrase"/>
    <property type="match status" value="1"/>
</dbReference>
<evidence type="ECO:0000256" key="1">
    <source>
        <dbReference type="ARBA" id="ARBA00008857"/>
    </source>
</evidence>
<name>E6QV27_9ZZZZ</name>
<dbReference type="PANTHER" id="PTHR30629:SF2">
    <property type="entry name" value="PROPHAGE INTEGRASE INTS-RELATED"/>
    <property type="match status" value="1"/>
</dbReference>
<dbReference type="InterPro" id="IPR013762">
    <property type="entry name" value="Integrase-like_cat_sf"/>
</dbReference>
<dbReference type="PANTHER" id="PTHR30629">
    <property type="entry name" value="PROPHAGE INTEGRASE"/>
    <property type="match status" value="1"/>
</dbReference>
<evidence type="ECO:0000259" key="7">
    <source>
        <dbReference type="PROSITE" id="PS51898"/>
    </source>
</evidence>
<dbReference type="GO" id="GO:0044826">
    <property type="term" value="P:viral genome integration into host DNA"/>
    <property type="evidence" value="ECO:0007669"/>
    <property type="project" value="UniProtKB-KW"/>
</dbReference>
<keyword evidence="5" id="KW-1179">Viral genome integration</keyword>
<evidence type="ECO:0000256" key="5">
    <source>
        <dbReference type="ARBA" id="ARBA00023195"/>
    </source>
</evidence>
<dbReference type="InterPro" id="IPR038488">
    <property type="entry name" value="Integrase_DNA-bd_sf"/>
</dbReference>
<feature type="domain" description="Tyr recombinase" evidence="7">
    <location>
        <begin position="212"/>
        <end position="390"/>
    </location>
</feature>
<comment type="similarity">
    <text evidence="1">Belongs to the 'phage' integrase family.</text>
</comment>
<keyword evidence="2" id="KW-0229">DNA integration</keyword>
<dbReference type="GO" id="GO:0046718">
    <property type="term" value="P:symbiont entry into host cell"/>
    <property type="evidence" value="ECO:0007669"/>
    <property type="project" value="UniProtKB-KW"/>
</dbReference>
<accession>E6QV27</accession>
<dbReference type="GO" id="GO:0075713">
    <property type="term" value="P:establishment of integrated proviral latency"/>
    <property type="evidence" value="ECO:0007669"/>
    <property type="project" value="UniProtKB-KW"/>
</dbReference>
<dbReference type="InterPro" id="IPR010998">
    <property type="entry name" value="Integrase_recombinase_N"/>
</dbReference>
<dbReference type="CDD" id="cd00801">
    <property type="entry name" value="INT_P4_C"/>
    <property type="match status" value="1"/>
</dbReference>
<dbReference type="Gene3D" id="1.10.443.10">
    <property type="entry name" value="Intergrase catalytic core"/>
    <property type="match status" value="1"/>
</dbReference>
<dbReference type="GO" id="GO:0015074">
    <property type="term" value="P:DNA integration"/>
    <property type="evidence" value="ECO:0007669"/>
    <property type="project" value="UniProtKB-KW"/>
</dbReference>
<evidence type="ECO:0000256" key="2">
    <source>
        <dbReference type="ARBA" id="ARBA00022908"/>
    </source>
</evidence>
<proteinExistence type="inferred from homology"/>
<dbReference type="GO" id="GO:0003677">
    <property type="term" value="F:DNA binding"/>
    <property type="evidence" value="ECO:0007669"/>
    <property type="project" value="UniProtKB-KW"/>
</dbReference>
<dbReference type="EMBL" id="CABR01000123">
    <property type="protein sequence ID" value="CBI11100.1"/>
    <property type="molecule type" value="Genomic_DNA"/>
</dbReference>
<dbReference type="InterPro" id="IPR050808">
    <property type="entry name" value="Phage_Integrase"/>
</dbReference>
<keyword evidence="4" id="KW-0233">DNA recombination</keyword>
<evidence type="ECO:0000256" key="6">
    <source>
        <dbReference type="ARBA" id="ARBA00023296"/>
    </source>
</evidence>
<evidence type="ECO:0000313" key="8">
    <source>
        <dbReference type="EMBL" id="CBI11100.1"/>
    </source>
</evidence>
<dbReference type="GO" id="GO:0006310">
    <property type="term" value="P:DNA recombination"/>
    <property type="evidence" value="ECO:0007669"/>
    <property type="project" value="UniProtKB-KW"/>
</dbReference>
<dbReference type="SUPFAM" id="SSF56349">
    <property type="entry name" value="DNA breaking-rejoining enzymes"/>
    <property type="match status" value="1"/>
</dbReference>
<dbReference type="Gene3D" id="3.30.160.390">
    <property type="entry name" value="Integrase, DNA-binding domain"/>
    <property type="match status" value="1"/>
</dbReference>
<protein>
    <submittedName>
        <fullName evidence="8">Putative Integrative genetic element Gsu32,integrase</fullName>
    </submittedName>
</protein>
<dbReference type="AlphaFoldDB" id="E6QV27"/>
<gene>
    <name evidence="8" type="ORF">CARN7_1912</name>
</gene>
<dbReference type="Pfam" id="PF13356">
    <property type="entry name" value="Arm-DNA-bind_3"/>
    <property type="match status" value="1"/>
</dbReference>
<sequence>MEQLIMLTDKAIQNLKPREKIYDQRDENTYGKGTLWIRIYPSGRKSFQLVYSIGKLTKRKTIGIYGPNTGGLSLLQARVLANQIFEETEPTTNTSSNERSDSQAVVADDQMLFSDFSILYMEKYSKVRKKSWREDQRYINHDLLPYFSNTPLVKILKKDVVSFLDGITGRDSPIAANRAFGLLRKMMNFAIQRSLLESNPCDRLSLPSPEKHKTRFLSDNEISVFWATLNDESIRMHAITRTILQFALVSGQRAGEVLQLRWCDIEDGWWTIPENISKNKIKHRVPLSRLALNLLSSARIYSGAIYVFPSPHADRAMKTTVLSHAILRNAVAFGIPSFTPHDLRRTAATHMGKLGYSRFHIDKVLNHVDQTVTGIYDLYNYDREKRDALEAYSAHIEDIIGLSM</sequence>
<dbReference type="InterPro" id="IPR002104">
    <property type="entry name" value="Integrase_catalytic"/>
</dbReference>
<evidence type="ECO:0000256" key="4">
    <source>
        <dbReference type="ARBA" id="ARBA00023172"/>
    </source>
</evidence>
<keyword evidence="3" id="KW-0238">DNA-binding</keyword>
<dbReference type="PROSITE" id="PS51898">
    <property type="entry name" value="TYR_RECOMBINASE"/>
    <property type="match status" value="1"/>
</dbReference>
<dbReference type="Pfam" id="PF22022">
    <property type="entry name" value="Phage_int_M"/>
    <property type="match status" value="1"/>
</dbReference>
<comment type="caution">
    <text evidence="8">The sequence shown here is derived from an EMBL/GenBank/DDBJ whole genome shotgun (WGS) entry which is preliminary data.</text>
</comment>
<keyword evidence="6" id="KW-1160">Virus entry into host cell</keyword>
<evidence type="ECO:0000256" key="3">
    <source>
        <dbReference type="ARBA" id="ARBA00023125"/>
    </source>
</evidence>
<dbReference type="InterPro" id="IPR011010">
    <property type="entry name" value="DNA_brk_join_enz"/>
</dbReference>
<dbReference type="Gene3D" id="1.10.150.130">
    <property type="match status" value="1"/>
</dbReference>
<organism evidence="8">
    <name type="scientific">mine drainage metagenome</name>
    <dbReference type="NCBI Taxonomy" id="410659"/>
    <lineage>
        <taxon>unclassified sequences</taxon>
        <taxon>metagenomes</taxon>
        <taxon>ecological metagenomes</taxon>
    </lineage>
</organism>